<gene>
    <name evidence="1" type="ORF">V6575_12240</name>
</gene>
<accession>A0ABU8TL38</accession>
<organism evidence="1 2">
    <name type="scientific">Roseibium algae</name>
    <dbReference type="NCBI Taxonomy" id="3123038"/>
    <lineage>
        <taxon>Bacteria</taxon>
        <taxon>Pseudomonadati</taxon>
        <taxon>Pseudomonadota</taxon>
        <taxon>Alphaproteobacteria</taxon>
        <taxon>Hyphomicrobiales</taxon>
        <taxon>Stappiaceae</taxon>
        <taxon>Roseibium</taxon>
    </lineage>
</organism>
<dbReference type="RefSeq" id="WP_340274632.1">
    <property type="nucleotide sequence ID" value="NZ_JBAKIA010000007.1"/>
</dbReference>
<evidence type="ECO:0000313" key="1">
    <source>
        <dbReference type="EMBL" id="MEJ8474857.1"/>
    </source>
</evidence>
<dbReference type="Proteomes" id="UP001385499">
    <property type="component" value="Unassembled WGS sequence"/>
</dbReference>
<name>A0ABU8TL38_9HYPH</name>
<dbReference type="EMBL" id="JBAKIA010000007">
    <property type="protein sequence ID" value="MEJ8474857.1"/>
    <property type="molecule type" value="Genomic_DNA"/>
</dbReference>
<proteinExistence type="predicted"/>
<protein>
    <recommendedName>
        <fullName evidence="3">Nuclease-like protein</fullName>
    </recommendedName>
</protein>
<keyword evidence="2" id="KW-1185">Reference proteome</keyword>
<evidence type="ECO:0000313" key="2">
    <source>
        <dbReference type="Proteomes" id="UP001385499"/>
    </source>
</evidence>
<comment type="caution">
    <text evidence="1">The sequence shown here is derived from an EMBL/GenBank/DDBJ whole genome shotgun (WGS) entry which is preliminary data.</text>
</comment>
<reference evidence="1 2" key="1">
    <citation type="submission" date="2024-02" db="EMBL/GenBank/DDBJ databases">
        <title>Roseibium algae sp. nov., isolated from marine alga (Grateloupia sp.), showing potential in myo-inositol conversion.</title>
        <authorList>
            <person name="Wang Y."/>
        </authorList>
    </citation>
    <scope>NUCLEOTIDE SEQUENCE [LARGE SCALE GENOMIC DNA]</scope>
    <source>
        <strain evidence="1 2">H3510</strain>
    </source>
</reference>
<sequence length="266" mass="28418">MMLLATSASLPAKSYELPPNLADHPCLANVLLKEAVPVGLPTERGLFPGPGGAFYIPADIQISNLTPASLKQSSTEQTLTALPAGEPDRWGHISAWIVTSSAKTSSNEAASLLQDNLIAEGGAIAAPRDSNPACSAHLLEAEELPRTKRQGLWGQRQIYATMTPNRIAEAVGTYAIAEGRIVSLGKTASTRYLNFGRHWKTDFTATLSASSEALFQLMLEGSGVSLDDLAERTVRLRGVIEIHDGPLMRLTHPGQLAVIGDQKDKN</sequence>
<evidence type="ECO:0008006" key="3">
    <source>
        <dbReference type="Google" id="ProtNLM"/>
    </source>
</evidence>